<protein>
    <recommendedName>
        <fullName evidence="3">DDE Tnp4 domain-containing protein</fullName>
    </recommendedName>
</protein>
<dbReference type="PANTHER" id="PTHR23080">
    <property type="entry name" value="THAP DOMAIN PROTEIN"/>
    <property type="match status" value="1"/>
</dbReference>
<keyword evidence="2" id="KW-0479">Metal-binding</keyword>
<dbReference type="InterPro" id="IPR027806">
    <property type="entry name" value="HARBI1_dom"/>
</dbReference>
<dbReference type="Proteomes" id="UP000299102">
    <property type="component" value="Unassembled WGS sequence"/>
</dbReference>
<comment type="caution">
    <text evidence="4">The sequence shown here is derived from an EMBL/GenBank/DDBJ whole genome shotgun (WGS) entry which is preliminary data.</text>
</comment>
<dbReference type="PANTHER" id="PTHR23080:SF143">
    <property type="entry name" value="SI:DKEY-56D12.4"/>
    <property type="match status" value="1"/>
</dbReference>
<dbReference type="AlphaFoldDB" id="A0A4C1X2V6"/>
<proteinExistence type="predicted"/>
<feature type="domain" description="DDE Tnp4" evidence="3">
    <location>
        <begin position="280"/>
        <end position="419"/>
    </location>
</feature>
<evidence type="ECO:0000313" key="5">
    <source>
        <dbReference type="Proteomes" id="UP000299102"/>
    </source>
</evidence>
<accession>A0A4C1X2V6</accession>
<reference evidence="4 5" key="1">
    <citation type="journal article" date="2019" name="Commun. Biol.">
        <title>The bagworm genome reveals a unique fibroin gene that provides high tensile strength.</title>
        <authorList>
            <person name="Kono N."/>
            <person name="Nakamura H."/>
            <person name="Ohtoshi R."/>
            <person name="Tomita M."/>
            <person name="Numata K."/>
            <person name="Arakawa K."/>
        </authorList>
    </citation>
    <scope>NUCLEOTIDE SEQUENCE [LARGE SCALE GENOMIC DNA]</scope>
</reference>
<comment type="cofactor">
    <cofactor evidence="1">
        <name>a divalent metal cation</name>
        <dbReference type="ChEBI" id="CHEBI:60240"/>
    </cofactor>
</comment>
<evidence type="ECO:0000256" key="1">
    <source>
        <dbReference type="ARBA" id="ARBA00001968"/>
    </source>
</evidence>
<dbReference type="OrthoDB" id="7331812at2759"/>
<dbReference type="EMBL" id="BGZK01000698">
    <property type="protein sequence ID" value="GBP56689.1"/>
    <property type="molecule type" value="Genomic_DNA"/>
</dbReference>
<gene>
    <name evidence="4" type="ORF">EVAR_12368_1</name>
</gene>
<sequence>MGGTSTFDNKTWQPNKNTRICSAHFVGGKQSNVENSPAYVPTIFPSAYKKKAETQLALARHERLLKRKEKMSTSTASKPQDNENIVSDIEMGLNETPKEAGKTSIGCQTDACDNGGESAEGNTFWSWNNEKNEASTQTNIYIGKPNKNERIIVKELKTVANKSCGPDDIFHYGFSGFSDIGSNKTMLQLGGVSLIFFNALLNLISVKTDGQPAYYRVLNKQNRLLLFDENEIGYFFLWSSLLFKIHESTASQIFFEILTTLTEKTKLGFLAIKGKTTRSHVLNYKSRFTVKYLIVITPDGFVCKLSKGYGGRATDSFITNDCGLLSCIEPGDTVLADKGFPQIKSELLKRNALLVIPPFAFDPQFTNSEIDETYKIASVRIHVERAIQRIKLCNILKFIPITLLPHIDAIMHMCCVIANSKPPLIKNSEASN</sequence>
<keyword evidence="5" id="KW-1185">Reference proteome</keyword>
<evidence type="ECO:0000259" key="3">
    <source>
        <dbReference type="Pfam" id="PF13359"/>
    </source>
</evidence>
<dbReference type="Pfam" id="PF13359">
    <property type="entry name" value="DDE_Tnp_4"/>
    <property type="match status" value="1"/>
</dbReference>
<evidence type="ECO:0000313" key="4">
    <source>
        <dbReference type="EMBL" id="GBP56689.1"/>
    </source>
</evidence>
<organism evidence="4 5">
    <name type="scientific">Eumeta variegata</name>
    <name type="common">Bagworm moth</name>
    <name type="synonym">Eumeta japonica</name>
    <dbReference type="NCBI Taxonomy" id="151549"/>
    <lineage>
        <taxon>Eukaryota</taxon>
        <taxon>Metazoa</taxon>
        <taxon>Ecdysozoa</taxon>
        <taxon>Arthropoda</taxon>
        <taxon>Hexapoda</taxon>
        <taxon>Insecta</taxon>
        <taxon>Pterygota</taxon>
        <taxon>Neoptera</taxon>
        <taxon>Endopterygota</taxon>
        <taxon>Lepidoptera</taxon>
        <taxon>Glossata</taxon>
        <taxon>Ditrysia</taxon>
        <taxon>Tineoidea</taxon>
        <taxon>Psychidae</taxon>
        <taxon>Oiketicinae</taxon>
        <taxon>Eumeta</taxon>
    </lineage>
</organism>
<evidence type="ECO:0000256" key="2">
    <source>
        <dbReference type="ARBA" id="ARBA00022723"/>
    </source>
</evidence>
<dbReference type="STRING" id="151549.A0A4C1X2V6"/>
<dbReference type="GO" id="GO:0046872">
    <property type="term" value="F:metal ion binding"/>
    <property type="evidence" value="ECO:0007669"/>
    <property type="project" value="UniProtKB-KW"/>
</dbReference>
<name>A0A4C1X2V6_EUMVA</name>